<dbReference type="SUPFAM" id="SSF51658">
    <property type="entry name" value="Xylose isomerase-like"/>
    <property type="match status" value="1"/>
</dbReference>
<dbReference type="Gene3D" id="3.20.20.150">
    <property type="entry name" value="Divalent-metal-dependent TIM barrel enzymes"/>
    <property type="match status" value="1"/>
</dbReference>
<dbReference type="InterPro" id="IPR036237">
    <property type="entry name" value="Xyl_isomerase-like_sf"/>
</dbReference>
<name>A0A7M2WWF4_9BACT</name>
<evidence type="ECO:0000259" key="1">
    <source>
        <dbReference type="Pfam" id="PF01261"/>
    </source>
</evidence>
<dbReference type="EMBL" id="CP063458">
    <property type="protein sequence ID" value="QOV89171.1"/>
    <property type="molecule type" value="Genomic_DNA"/>
</dbReference>
<dbReference type="PANTHER" id="PTHR12110:SF53">
    <property type="entry name" value="BLR5974 PROTEIN"/>
    <property type="match status" value="1"/>
</dbReference>
<dbReference type="KEGG" id="hbs:IPV69_23625"/>
<reference evidence="2 3" key="1">
    <citation type="submission" date="2020-10" db="EMBL/GenBank/DDBJ databases">
        <title>Wide distribution of Phycisphaera-like planctomycetes from WD2101 soil group in peatlands and genome analysis of the first cultivated representative.</title>
        <authorList>
            <person name="Dedysh S.N."/>
            <person name="Beletsky A.V."/>
            <person name="Ivanova A."/>
            <person name="Kulichevskaya I.S."/>
            <person name="Suzina N.E."/>
            <person name="Philippov D.A."/>
            <person name="Rakitin A.L."/>
            <person name="Mardanov A.V."/>
            <person name="Ravin N.V."/>
        </authorList>
    </citation>
    <scope>NUCLEOTIDE SEQUENCE [LARGE SCALE GENOMIC DNA]</scope>
    <source>
        <strain evidence="2 3">M1803</strain>
    </source>
</reference>
<organism evidence="2 3">
    <name type="scientific">Humisphaera borealis</name>
    <dbReference type="NCBI Taxonomy" id="2807512"/>
    <lineage>
        <taxon>Bacteria</taxon>
        <taxon>Pseudomonadati</taxon>
        <taxon>Planctomycetota</taxon>
        <taxon>Phycisphaerae</taxon>
        <taxon>Tepidisphaerales</taxon>
        <taxon>Tepidisphaeraceae</taxon>
        <taxon>Humisphaera</taxon>
    </lineage>
</organism>
<evidence type="ECO:0000313" key="2">
    <source>
        <dbReference type="EMBL" id="QOV89171.1"/>
    </source>
</evidence>
<keyword evidence="3" id="KW-1185">Reference proteome</keyword>
<proteinExistence type="predicted"/>
<dbReference type="AlphaFoldDB" id="A0A7M2WWF4"/>
<dbReference type="InterPro" id="IPR013022">
    <property type="entry name" value="Xyl_isomerase-like_TIM-brl"/>
</dbReference>
<dbReference type="GO" id="GO:0016853">
    <property type="term" value="F:isomerase activity"/>
    <property type="evidence" value="ECO:0007669"/>
    <property type="project" value="UniProtKB-KW"/>
</dbReference>
<dbReference type="PANTHER" id="PTHR12110">
    <property type="entry name" value="HYDROXYPYRUVATE ISOMERASE"/>
    <property type="match status" value="1"/>
</dbReference>
<feature type="domain" description="Xylose isomerase-like TIM barrel" evidence="1">
    <location>
        <begin position="53"/>
        <end position="298"/>
    </location>
</feature>
<dbReference type="InterPro" id="IPR050312">
    <property type="entry name" value="IolE/XylAMocC-like"/>
</dbReference>
<evidence type="ECO:0000313" key="3">
    <source>
        <dbReference type="Proteomes" id="UP000593765"/>
    </source>
</evidence>
<accession>A0A7M2WWF4</accession>
<keyword evidence="2" id="KW-0413">Isomerase</keyword>
<gene>
    <name evidence="2" type="ORF">IPV69_23625</name>
</gene>
<dbReference type="Pfam" id="PF01261">
    <property type="entry name" value="AP_endonuc_2"/>
    <property type="match status" value="1"/>
</dbReference>
<dbReference type="Proteomes" id="UP000593765">
    <property type="component" value="Chromosome"/>
</dbReference>
<sequence length="301" mass="33622">MVPMSAALAADAPSPAVAGVPAAPRPRNRIAVSTYSFWRFLENSKIPVDKCIEHAAAMGFDGVEILHRQMDSEDNAALQSLKQTALREGVDLCGFSIHQGYVSPDPDVRQKNIDHTIKCIELAYAMGIPTMRLNTGRWNTTKSFDDLMKNRGVEPRLEGYTDDDGFKWCIDSIEKCLKKAGECGVTMGLENHWGLGLTPEGVLRIVDAIKSPWLQVTADTGNFLEDPYDRLAKLAPRTCYIQAKTYFGGGTWYTLDLDYPRIADIFRKANYRGYVSLEFEGKEDWKTAIPKSLDVLRKAFS</sequence>
<protein>
    <submittedName>
        <fullName evidence="2">Sugar phosphate isomerase/epimerase</fullName>
    </submittedName>
</protein>